<keyword evidence="1" id="KW-1133">Transmembrane helix</keyword>
<feature type="transmembrane region" description="Helical" evidence="1">
    <location>
        <begin position="166"/>
        <end position="185"/>
    </location>
</feature>
<feature type="transmembrane region" description="Helical" evidence="1">
    <location>
        <begin position="20"/>
        <end position="39"/>
    </location>
</feature>
<sequence length="186" mass="21158">MIKVLDEQGNETSQYKKLRLLVNVISVALPLIVGAMFQFKFKDFNWPFDVYVLPLVNAILNATVALLLIGALVAVKNKNIDLHKRLIYTGMGLSLLFLVVYIMYHTTAGHTKFGGEGAIKYVYFFLLLTHIVLAAIQAPFVLYAFLYGYTGQIKKHQKIVKFSYPIWLYVSITGVICYLMISPYYT</sequence>
<feature type="transmembrane region" description="Helical" evidence="1">
    <location>
        <begin position="124"/>
        <end position="146"/>
    </location>
</feature>
<dbReference type="Pfam" id="PF04238">
    <property type="entry name" value="DUF420"/>
    <property type="match status" value="1"/>
</dbReference>
<evidence type="ECO:0008006" key="3">
    <source>
        <dbReference type="Google" id="ProtNLM"/>
    </source>
</evidence>
<keyword evidence="1" id="KW-0812">Transmembrane</keyword>
<organism evidence="2">
    <name type="scientific">uncultured Aureispira sp</name>
    <dbReference type="NCBI Taxonomy" id="1331704"/>
    <lineage>
        <taxon>Bacteria</taxon>
        <taxon>Pseudomonadati</taxon>
        <taxon>Bacteroidota</taxon>
        <taxon>Saprospiria</taxon>
        <taxon>Saprospirales</taxon>
        <taxon>Saprospiraceae</taxon>
        <taxon>Aureispira</taxon>
        <taxon>environmental samples</taxon>
    </lineage>
</organism>
<feature type="transmembrane region" description="Helical" evidence="1">
    <location>
        <begin position="86"/>
        <end position="104"/>
    </location>
</feature>
<gene>
    <name evidence="2" type="ORF">HELGO_WM10065</name>
</gene>
<proteinExistence type="predicted"/>
<protein>
    <recommendedName>
        <fullName evidence="3">DUF420 domain-containing protein</fullName>
    </recommendedName>
</protein>
<evidence type="ECO:0000313" key="2">
    <source>
        <dbReference type="EMBL" id="CAA6798580.1"/>
    </source>
</evidence>
<dbReference type="EMBL" id="CACVAQ010000008">
    <property type="protein sequence ID" value="CAA6798580.1"/>
    <property type="molecule type" value="Genomic_DNA"/>
</dbReference>
<reference evidence="2" key="1">
    <citation type="submission" date="2020-01" db="EMBL/GenBank/DDBJ databases">
        <authorList>
            <person name="Meier V. D."/>
            <person name="Meier V D."/>
        </authorList>
    </citation>
    <scope>NUCLEOTIDE SEQUENCE</scope>
    <source>
        <strain evidence="2">HLG_WM_MAG_10</strain>
    </source>
</reference>
<name>A0A6S6S6B4_9BACT</name>
<accession>A0A6S6S6B4</accession>
<dbReference type="InterPro" id="IPR007352">
    <property type="entry name" value="DUF420"/>
</dbReference>
<keyword evidence="1" id="KW-0472">Membrane</keyword>
<dbReference type="AlphaFoldDB" id="A0A6S6S6B4"/>
<feature type="transmembrane region" description="Helical" evidence="1">
    <location>
        <begin position="51"/>
        <end position="74"/>
    </location>
</feature>
<dbReference type="PANTHER" id="PTHR37692:SF1">
    <property type="entry name" value="DUF420 DOMAIN-CONTAINING PROTEIN"/>
    <property type="match status" value="1"/>
</dbReference>
<evidence type="ECO:0000256" key="1">
    <source>
        <dbReference type="SAM" id="Phobius"/>
    </source>
</evidence>
<dbReference type="PANTHER" id="PTHR37692">
    <property type="entry name" value="HYPOTHETICAL MEMBRANE SPANNING PROTEIN"/>
    <property type="match status" value="1"/>
</dbReference>